<dbReference type="OrthoDB" id="8480222at2"/>
<evidence type="ECO:0000259" key="1">
    <source>
        <dbReference type="SMART" id="SM00760"/>
    </source>
</evidence>
<dbReference type="GO" id="GO:0043565">
    <property type="term" value="F:sequence-specific DNA binding"/>
    <property type="evidence" value="ECO:0007669"/>
    <property type="project" value="InterPro"/>
</dbReference>
<dbReference type="Pfam" id="PF08299">
    <property type="entry name" value="Bac_DnaA_C"/>
    <property type="match status" value="1"/>
</dbReference>
<gene>
    <name evidence="2" type="ORF">C7I84_29195</name>
</gene>
<dbReference type="GO" id="GO:0005524">
    <property type="term" value="F:ATP binding"/>
    <property type="evidence" value="ECO:0007669"/>
    <property type="project" value="InterPro"/>
</dbReference>
<protein>
    <submittedName>
        <fullName evidence="2">Chromosomal replication initiator DnaA</fullName>
    </submittedName>
</protein>
<comment type="caution">
    <text evidence="2">The sequence shown here is derived from an EMBL/GenBank/DDBJ whole genome shotgun (WGS) entry which is preliminary data.</text>
</comment>
<keyword evidence="3" id="KW-1185">Reference proteome</keyword>
<name>A0A2P7RHJ0_9HYPH</name>
<feature type="domain" description="Chromosomal replication initiator DnaA C-terminal" evidence="1">
    <location>
        <begin position="27"/>
        <end position="96"/>
    </location>
</feature>
<sequence>MTEREWTADASADPPATGRREERIMEVCEAMIDVCAALYSVPSKEMRRTGRPVADVGRVRQIAMYVTHVALGISMPEVGRGFARDRTTVRHACHLIEDMRDDIDFDRAVAMTERVALAAFKARLEV</sequence>
<dbReference type="CDD" id="cd06571">
    <property type="entry name" value="Bac_DnaA_C"/>
    <property type="match status" value="1"/>
</dbReference>
<dbReference type="InterPro" id="IPR013159">
    <property type="entry name" value="DnaA_C"/>
</dbReference>
<dbReference type="GO" id="GO:0006270">
    <property type="term" value="P:DNA replication initiation"/>
    <property type="evidence" value="ECO:0007669"/>
    <property type="project" value="InterPro"/>
</dbReference>
<dbReference type="Gene3D" id="1.10.1750.10">
    <property type="match status" value="1"/>
</dbReference>
<accession>A0A2P7RHJ0</accession>
<evidence type="ECO:0000313" key="2">
    <source>
        <dbReference type="EMBL" id="PSJ49696.1"/>
    </source>
</evidence>
<organism evidence="2 3">
    <name type="scientific">Kumtagia ephedrae</name>
    <dbReference type="NCBI Taxonomy" id="2116701"/>
    <lineage>
        <taxon>Bacteria</taxon>
        <taxon>Pseudomonadati</taxon>
        <taxon>Pseudomonadota</taxon>
        <taxon>Alphaproteobacteria</taxon>
        <taxon>Hyphomicrobiales</taxon>
        <taxon>Phyllobacteriaceae</taxon>
        <taxon>Kumtagia</taxon>
    </lineage>
</organism>
<dbReference type="InterPro" id="IPR010921">
    <property type="entry name" value="Trp_repressor/repl_initiator"/>
</dbReference>
<evidence type="ECO:0000313" key="3">
    <source>
        <dbReference type="Proteomes" id="UP000241229"/>
    </source>
</evidence>
<dbReference type="AlphaFoldDB" id="A0A2P7RHJ0"/>
<dbReference type="GO" id="GO:0006275">
    <property type="term" value="P:regulation of DNA replication"/>
    <property type="evidence" value="ECO:0007669"/>
    <property type="project" value="InterPro"/>
</dbReference>
<dbReference type="EMBL" id="PXYK01000060">
    <property type="protein sequence ID" value="PSJ49696.1"/>
    <property type="molecule type" value="Genomic_DNA"/>
</dbReference>
<dbReference type="SMART" id="SM00760">
    <property type="entry name" value="Bac_DnaA_C"/>
    <property type="match status" value="1"/>
</dbReference>
<dbReference type="SUPFAM" id="SSF48295">
    <property type="entry name" value="TrpR-like"/>
    <property type="match status" value="1"/>
</dbReference>
<proteinExistence type="predicted"/>
<reference evidence="2 3" key="1">
    <citation type="submission" date="2018-03" db="EMBL/GenBank/DDBJ databases">
        <title>The draft genome of Mesorhizobium sp. 6GN-30.</title>
        <authorList>
            <person name="Liu L."/>
            <person name="Li L."/>
            <person name="Wang T."/>
            <person name="Zhang X."/>
            <person name="Liang L."/>
        </authorList>
    </citation>
    <scope>NUCLEOTIDE SEQUENCE [LARGE SCALE GENOMIC DNA]</scope>
    <source>
        <strain evidence="2 3">6GN30</strain>
    </source>
</reference>
<dbReference type="Proteomes" id="UP000241229">
    <property type="component" value="Unassembled WGS sequence"/>
</dbReference>